<feature type="compositionally biased region" description="Polar residues" evidence="1">
    <location>
        <begin position="229"/>
        <end position="242"/>
    </location>
</feature>
<keyword evidence="3" id="KW-1185">Reference proteome</keyword>
<evidence type="ECO:0000313" key="2">
    <source>
        <dbReference type="EMBL" id="VDP66534.1"/>
    </source>
</evidence>
<accession>A0A183A671</accession>
<evidence type="ECO:0000313" key="4">
    <source>
        <dbReference type="WBParaSite" id="ECPE_0000245601-mRNA-1"/>
    </source>
</evidence>
<sequence>MRPNPSRRQSFLYRAGTQLDGASTLNLRSDGPVHLDRDDRQFITPFAQILSILKKAHGFLAQYKTDILSRELSTSLSDSTSGPKGADHEEQSTDDLVEDIAGEEDEAEADATEAAAAAAVASGESGNTVDSGGAKSLNRHRPYLSRIRSSASGLRQQQTHSNCSSQISDYIYQTFVEEDEDEELELGKLNDEEGDRLEKANSEIQSNGLNGSIHDSLEVSDLESHEPLGQSSGLSEQNSSEDSSQRLFHQLTSLWKKESRFNADAVAQDQSDLVRWTACRGLLSHSDTDASSLFPVMPRISTKKSWFTDGDDRFIASYVDIFGNEVVMLTQDS</sequence>
<feature type="region of interest" description="Disordered" evidence="1">
    <location>
        <begin position="74"/>
        <end position="142"/>
    </location>
</feature>
<gene>
    <name evidence="2" type="ORF">ECPE_LOCUS2456</name>
</gene>
<feature type="compositionally biased region" description="Low complexity" evidence="1">
    <location>
        <begin position="112"/>
        <end position="121"/>
    </location>
</feature>
<proteinExistence type="predicted"/>
<dbReference type="AlphaFoldDB" id="A0A183A671"/>
<evidence type="ECO:0000256" key="1">
    <source>
        <dbReference type="SAM" id="MobiDB-lite"/>
    </source>
</evidence>
<reference evidence="2 3" key="2">
    <citation type="submission" date="2018-11" db="EMBL/GenBank/DDBJ databases">
        <authorList>
            <consortium name="Pathogen Informatics"/>
        </authorList>
    </citation>
    <scope>NUCLEOTIDE SEQUENCE [LARGE SCALE GENOMIC DNA]</scope>
    <source>
        <strain evidence="2 3">Egypt</strain>
    </source>
</reference>
<evidence type="ECO:0000313" key="3">
    <source>
        <dbReference type="Proteomes" id="UP000272942"/>
    </source>
</evidence>
<name>A0A183A671_9TREM</name>
<organism evidence="4">
    <name type="scientific">Echinostoma caproni</name>
    <dbReference type="NCBI Taxonomy" id="27848"/>
    <lineage>
        <taxon>Eukaryota</taxon>
        <taxon>Metazoa</taxon>
        <taxon>Spiralia</taxon>
        <taxon>Lophotrochozoa</taxon>
        <taxon>Platyhelminthes</taxon>
        <taxon>Trematoda</taxon>
        <taxon>Digenea</taxon>
        <taxon>Plagiorchiida</taxon>
        <taxon>Echinostomata</taxon>
        <taxon>Echinostomatoidea</taxon>
        <taxon>Echinostomatidae</taxon>
        <taxon>Echinostoma</taxon>
    </lineage>
</organism>
<feature type="compositionally biased region" description="Acidic residues" evidence="1">
    <location>
        <begin position="92"/>
        <end position="111"/>
    </location>
</feature>
<dbReference type="WBParaSite" id="ECPE_0000245601-mRNA-1">
    <property type="protein sequence ID" value="ECPE_0000245601-mRNA-1"/>
    <property type="gene ID" value="ECPE_0000245601"/>
</dbReference>
<dbReference type="EMBL" id="UZAN01039624">
    <property type="protein sequence ID" value="VDP66534.1"/>
    <property type="molecule type" value="Genomic_DNA"/>
</dbReference>
<dbReference type="Proteomes" id="UP000272942">
    <property type="component" value="Unassembled WGS sequence"/>
</dbReference>
<dbReference type="OrthoDB" id="189220at2759"/>
<reference evidence="4" key="1">
    <citation type="submission" date="2016-06" db="UniProtKB">
        <authorList>
            <consortium name="WormBaseParasite"/>
        </authorList>
    </citation>
    <scope>IDENTIFICATION</scope>
</reference>
<protein>
    <submittedName>
        <fullName evidence="2 4">Uncharacterized protein</fullName>
    </submittedName>
</protein>
<feature type="region of interest" description="Disordered" evidence="1">
    <location>
        <begin position="222"/>
        <end position="242"/>
    </location>
</feature>